<reference evidence="2 3" key="1">
    <citation type="submission" date="2016-10" db="EMBL/GenBank/DDBJ databases">
        <title>Draft genome sequence of Coniochaeta ligniaria NRRL30616, a lignocellulolytic fungus for bioabatement of inhibitors in plant biomass hydrolysates.</title>
        <authorList>
            <consortium name="DOE Joint Genome Institute"/>
            <person name="Jimenez D.J."/>
            <person name="Hector R.E."/>
            <person name="Riley R."/>
            <person name="Sun H."/>
            <person name="Grigoriev I.V."/>
            <person name="Van Elsas J.D."/>
            <person name="Nichols N.N."/>
        </authorList>
    </citation>
    <scope>NUCLEOTIDE SEQUENCE [LARGE SCALE GENOMIC DNA]</scope>
    <source>
        <strain evidence="2 3">NRRL 30616</strain>
    </source>
</reference>
<dbReference type="EMBL" id="KV875099">
    <property type="protein sequence ID" value="OIW27659.1"/>
    <property type="molecule type" value="Genomic_DNA"/>
</dbReference>
<dbReference type="AlphaFoldDB" id="A0A1J7IK47"/>
<keyword evidence="3" id="KW-1185">Reference proteome</keyword>
<evidence type="ECO:0000256" key="1">
    <source>
        <dbReference type="SAM" id="MobiDB-lite"/>
    </source>
</evidence>
<evidence type="ECO:0000313" key="3">
    <source>
        <dbReference type="Proteomes" id="UP000182658"/>
    </source>
</evidence>
<proteinExistence type="predicted"/>
<sequence>MECEHLQYPTITRTPSHIELHRRYSTQQVIVTNHWSAILVGDDVQLPPTVKSANVENQEGQSPASSWLERPLLKFGEDDGLGSHGTFGGGAPGAGPREVECRLCSPTQAVCKTHEAHGKDEVADSD</sequence>
<feature type="region of interest" description="Disordered" evidence="1">
    <location>
        <begin position="78"/>
        <end position="97"/>
    </location>
</feature>
<evidence type="ECO:0000313" key="2">
    <source>
        <dbReference type="EMBL" id="OIW27659.1"/>
    </source>
</evidence>
<dbReference type="Proteomes" id="UP000182658">
    <property type="component" value="Unassembled WGS sequence"/>
</dbReference>
<gene>
    <name evidence="2" type="ORF">CONLIGDRAFT_443616</name>
</gene>
<organism evidence="2 3">
    <name type="scientific">Coniochaeta ligniaria NRRL 30616</name>
    <dbReference type="NCBI Taxonomy" id="1408157"/>
    <lineage>
        <taxon>Eukaryota</taxon>
        <taxon>Fungi</taxon>
        <taxon>Dikarya</taxon>
        <taxon>Ascomycota</taxon>
        <taxon>Pezizomycotina</taxon>
        <taxon>Sordariomycetes</taxon>
        <taxon>Sordariomycetidae</taxon>
        <taxon>Coniochaetales</taxon>
        <taxon>Coniochaetaceae</taxon>
        <taxon>Coniochaeta</taxon>
    </lineage>
</organism>
<name>A0A1J7IK47_9PEZI</name>
<protein>
    <submittedName>
        <fullName evidence="2">Uncharacterized protein</fullName>
    </submittedName>
</protein>
<dbReference type="InParanoid" id="A0A1J7IK47"/>
<feature type="compositionally biased region" description="Gly residues" evidence="1">
    <location>
        <begin position="82"/>
        <end position="93"/>
    </location>
</feature>
<accession>A0A1J7IK47</accession>